<dbReference type="InterPro" id="IPR001202">
    <property type="entry name" value="WW_dom"/>
</dbReference>
<dbReference type="InterPro" id="IPR001452">
    <property type="entry name" value="SH3_domain"/>
</dbReference>
<dbReference type="PRINTS" id="PR00452">
    <property type="entry name" value="SH3DOMAIN"/>
</dbReference>
<dbReference type="InterPro" id="IPR036020">
    <property type="entry name" value="WW_dom_sf"/>
</dbReference>
<feature type="domain" description="SH3" evidence="5">
    <location>
        <begin position="1"/>
        <end position="59"/>
    </location>
</feature>
<evidence type="ECO:0000259" key="6">
    <source>
        <dbReference type="PROSITE" id="PS50003"/>
    </source>
</evidence>
<dbReference type="PROSITE" id="PS50238">
    <property type="entry name" value="RHOGAP"/>
    <property type="match status" value="1"/>
</dbReference>
<dbReference type="SUPFAM" id="SSF51045">
    <property type="entry name" value="WW domain"/>
    <property type="match status" value="1"/>
</dbReference>
<dbReference type="SMART" id="SM00456">
    <property type="entry name" value="WW"/>
    <property type="match status" value="1"/>
</dbReference>
<gene>
    <name evidence="9" type="ORF">FB192DRAFT_1385984</name>
</gene>
<proteinExistence type="predicted"/>
<dbReference type="PANTHER" id="PTHR23176:SF129">
    <property type="entry name" value="RHO GTPASE ACTIVATING PROTEIN AT 16F, ISOFORM E-RELATED"/>
    <property type="match status" value="1"/>
</dbReference>
<reference evidence="9 10" key="1">
    <citation type="submission" date="2019-09" db="EMBL/GenBank/DDBJ databases">
        <authorList>
            <consortium name="DOE Joint Genome Institute"/>
            <person name="Mondo S.J."/>
            <person name="Navarro-Mendoza M.I."/>
            <person name="Perez-Arques C."/>
            <person name="Panchal S."/>
            <person name="Nicolas F.E."/>
            <person name="Ganguly P."/>
            <person name="Pangilinan J."/>
            <person name="Grigoriev I."/>
            <person name="Heitman J."/>
            <person name="Sanya K."/>
            <person name="Garre V."/>
        </authorList>
    </citation>
    <scope>NUCLEOTIDE SEQUENCE [LARGE SCALE GENOMIC DNA]</scope>
    <source>
        <strain evidence="9 10">MU402</strain>
    </source>
</reference>
<dbReference type="CDD" id="cd00159">
    <property type="entry name" value="RhoGAP"/>
    <property type="match status" value="1"/>
</dbReference>
<evidence type="ECO:0000313" key="9">
    <source>
        <dbReference type="EMBL" id="KAF1799291.1"/>
    </source>
</evidence>
<dbReference type="GO" id="GO:0005096">
    <property type="term" value="F:GTPase activator activity"/>
    <property type="evidence" value="ECO:0007669"/>
    <property type="project" value="UniProtKB-KW"/>
</dbReference>
<dbReference type="Gene3D" id="1.10.555.10">
    <property type="entry name" value="Rho GTPase activation protein"/>
    <property type="match status" value="1"/>
</dbReference>
<dbReference type="InterPro" id="IPR008936">
    <property type="entry name" value="Rho_GTPase_activation_prot"/>
</dbReference>
<dbReference type="Gene3D" id="2.30.29.30">
    <property type="entry name" value="Pleckstrin-homology domain (PH domain)/Phosphotyrosine-binding domain (PTB)"/>
    <property type="match status" value="1"/>
</dbReference>
<dbReference type="PROSITE" id="PS01159">
    <property type="entry name" value="WW_DOMAIN_1"/>
    <property type="match status" value="1"/>
</dbReference>
<accession>A0A8H4EYJ7</accession>
<feature type="region of interest" description="Disordered" evidence="4">
    <location>
        <begin position="159"/>
        <end position="190"/>
    </location>
</feature>
<evidence type="ECO:0000259" key="8">
    <source>
        <dbReference type="PROSITE" id="PS50238"/>
    </source>
</evidence>
<dbReference type="SUPFAM" id="SSF50044">
    <property type="entry name" value="SH3-domain"/>
    <property type="match status" value="1"/>
</dbReference>
<feature type="compositionally biased region" description="Basic and acidic residues" evidence="4">
    <location>
        <begin position="159"/>
        <end position="168"/>
    </location>
</feature>
<dbReference type="Pfam" id="PF00620">
    <property type="entry name" value="RhoGAP"/>
    <property type="match status" value="1"/>
</dbReference>
<name>A0A8H4EYJ7_MUCCL</name>
<dbReference type="InterPro" id="IPR011993">
    <property type="entry name" value="PH-like_dom_sf"/>
</dbReference>
<dbReference type="Pfam" id="PF00169">
    <property type="entry name" value="PH"/>
    <property type="match status" value="1"/>
</dbReference>
<dbReference type="PANTHER" id="PTHR23176">
    <property type="entry name" value="RHO/RAC/CDC GTPASE-ACTIVATING PROTEIN"/>
    <property type="match status" value="1"/>
</dbReference>
<dbReference type="PROSITE" id="PS50020">
    <property type="entry name" value="WW_DOMAIN_2"/>
    <property type="match status" value="1"/>
</dbReference>
<comment type="caution">
    <text evidence="9">The sequence shown here is derived from an EMBL/GenBank/DDBJ whole genome shotgun (WGS) entry which is preliminary data.</text>
</comment>
<evidence type="ECO:0000256" key="4">
    <source>
        <dbReference type="SAM" id="MobiDB-lite"/>
    </source>
</evidence>
<feature type="compositionally biased region" description="Low complexity" evidence="4">
    <location>
        <begin position="371"/>
        <end position="383"/>
    </location>
</feature>
<dbReference type="SUPFAM" id="SSF48350">
    <property type="entry name" value="GTPase activation domain, GAP"/>
    <property type="match status" value="1"/>
</dbReference>
<evidence type="ECO:0000259" key="5">
    <source>
        <dbReference type="PROSITE" id="PS50002"/>
    </source>
</evidence>
<protein>
    <recommendedName>
        <fullName evidence="11">RhoGAP-domain-containing protein</fullName>
    </recommendedName>
</protein>
<feature type="region of interest" description="Disordered" evidence="4">
    <location>
        <begin position="74"/>
        <end position="109"/>
    </location>
</feature>
<keyword evidence="2" id="KW-0343">GTPase activation</keyword>
<evidence type="ECO:0000256" key="3">
    <source>
        <dbReference type="PROSITE-ProRule" id="PRU00192"/>
    </source>
</evidence>
<dbReference type="PROSITE" id="PS50003">
    <property type="entry name" value="PH_DOMAIN"/>
    <property type="match status" value="1"/>
</dbReference>
<dbReference type="InterPro" id="IPR001849">
    <property type="entry name" value="PH_domain"/>
</dbReference>
<dbReference type="Pfam" id="PF00018">
    <property type="entry name" value="SH3_1"/>
    <property type="match status" value="1"/>
</dbReference>
<dbReference type="Pfam" id="PF00397">
    <property type="entry name" value="WW"/>
    <property type="match status" value="1"/>
</dbReference>
<feature type="domain" description="WW" evidence="7">
    <location>
        <begin position="135"/>
        <end position="168"/>
    </location>
</feature>
<feature type="domain" description="PH" evidence="6">
    <location>
        <begin position="210"/>
        <end position="322"/>
    </location>
</feature>
<dbReference type="PROSITE" id="PS50002">
    <property type="entry name" value="SH3"/>
    <property type="match status" value="1"/>
</dbReference>
<dbReference type="Gene3D" id="2.30.30.40">
    <property type="entry name" value="SH3 Domains"/>
    <property type="match status" value="1"/>
</dbReference>
<dbReference type="CDD" id="cd00174">
    <property type="entry name" value="SH3"/>
    <property type="match status" value="1"/>
</dbReference>
<dbReference type="InterPro" id="IPR050729">
    <property type="entry name" value="Rho-GAP"/>
</dbReference>
<dbReference type="GO" id="GO:0007165">
    <property type="term" value="P:signal transduction"/>
    <property type="evidence" value="ECO:0007669"/>
    <property type="project" value="InterPro"/>
</dbReference>
<dbReference type="InterPro" id="IPR036028">
    <property type="entry name" value="SH3-like_dom_sf"/>
</dbReference>
<dbReference type="InterPro" id="IPR000198">
    <property type="entry name" value="RhoGAP_dom"/>
</dbReference>
<organism evidence="9 10">
    <name type="scientific">Mucor circinelloides f. lusitanicus</name>
    <name type="common">Mucor racemosus var. lusitanicus</name>
    <dbReference type="NCBI Taxonomy" id="29924"/>
    <lineage>
        <taxon>Eukaryota</taxon>
        <taxon>Fungi</taxon>
        <taxon>Fungi incertae sedis</taxon>
        <taxon>Mucoromycota</taxon>
        <taxon>Mucoromycotina</taxon>
        <taxon>Mucoromycetes</taxon>
        <taxon>Mucorales</taxon>
        <taxon>Mucorineae</taxon>
        <taxon>Mucoraceae</taxon>
        <taxon>Mucor</taxon>
    </lineage>
</organism>
<dbReference type="CDD" id="cd00821">
    <property type="entry name" value="PH"/>
    <property type="match status" value="1"/>
</dbReference>
<dbReference type="GO" id="GO:0005737">
    <property type="term" value="C:cytoplasm"/>
    <property type="evidence" value="ECO:0007669"/>
    <property type="project" value="TreeGrafter"/>
</dbReference>
<dbReference type="SMART" id="SM00233">
    <property type="entry name" value="PH"/>
    <property type="match status" value="1"/>
</dbReference>
<dbReference type="Proteomes" id="UP000469890">
    <property type="component" value="Unassembled WGS sequence"/>
</dbReference>
<dbReference type="Gene3D" id="2.20.70.10">
    <property type="match status" value="1"/>
</dbReference>
<dbReference type="AlphaFoldDB" id="A0A8H4EYJ7"/>
<evidence type="ECO:0000313" key="10">
    <source>
        <dbReference type="Proteomes" id="UP000469890"/>
    </source>
</evidence>
<dbReference type="SUPFAM" id="SSF50729">
    <property type="entry name" value="PH domain-like"/>
    <property type="match status" value="1"/>
</dbReference>
<evidence type="ECO:0000256" key="1">
    <source>
        <dbReference type="ARBA" id="ARBA00022443"/>
    </source>
</evidence>
<dbReference type="SMART" id="SM00326">
    <property type="entry name" value="SH3"/>
    <property type="match status" value="1"/>
</dbReference>
<evidence type="ECO:0000256" key="2">
    <source>
        <dbReference type="ARBA" id="ARBA00022468"/>
    </source>
</evidence>
<evidence type="ECO:0000259" key="7">
    <source>
        <dbReference type="PROSITE" id="PS50020"/>
    </source>
</evidence>
<dbReference type="EMBL" id="JAAECE010000006">
    <property type="protein sequence ID" value="KAF1799291.1"/>
    <property type="molecule type" value="Genomic_DNA"/>
</dbReference>
<sequence>MTQYLIAVWDYVAEGEFELSFKQGDRIKLLEKHNDDWWEGELNEEIGFFPANRIRLETPQDLVEQSEHHIDGDIAAASSTPTPPTAEDEQDTAEAAPPQLPARRNPSIRSTTVTPTAAALVDDASSVSVPTTTESPLPVGWEHAYDQDGTIYYFNESTGESRWEKPGGSEEDQPPPPPLPPRDDSADTLIQGLNPNELQKLEFDKLQTDWIRHKGYIQMKMISEKEDGGKLSSWKVYYAVLSNGFLLLYKEGHVKSKKSSRSHVPVGSFDLESCKIDPAGKQDTKRKHVFIISTPKRVKLYIQTTSDKEFSSWLDAIMRELIARKEGQNEETEIMRLLKSLTFDETHMKVNRKMTQQENVDDRRSRGHWFSSKPDSRSTSSSSGTVKKIEPKYVYGQAQPGGENDVFGGYLRMEDNGDIPRIVALCVREVEARGLQSVGIYRLSGPASTIQKYRTAFNKGDRVSFKEEHDINAVTGLLKLYFRELRNPLMTHEYYDWFIEAAKISDYEERMYQIKSIIHSLPKPNYTVLEYLMRHLNLVASYSEINKMEPSNLALIFSVGLLRSAQEDLSSIMMSDLHSKIIEAVIQQVEWFFEEEEEGEEEENIDTEDGEVQDTDQALIQDQAHAHARIGRS</sequence>
<feature type="region of interest" description="Disordered" evidence="4">
    <location>
        <begin position="353"/>
        <end position="385"/>
    </location>
</feature>
<evidence type="ECO:0008006" key="11">
    <source>
        <dbReference type="Google" id="ProtNLM"/>
    </source>
</evidence>
<dbReference type="SMART" id="SM00324">
    <property type="entry name" value="RhoGAP"/>
    <property type="match status" value="1"/>
</dbReference>
<feature type="domain" description="Rho-GAP" evidence="8">
    <location>
        <begin position="411"/>
        <end position="593"/>
    </location>
</feature>
<keyword evidence="1 3" id="KW-0728">SH3 domain</keyword>
<dbReference type="CDD" id="cd00201">
    <property type="entry name" value="WW"/>
    <property type="match status" value="1"/>
</dbReference>